<feature type="transmembrane region" description="Helical" evidence="1">
    <location>
        <begin position="12"/>
        <end position="31"/>
    </location>
</feature>
<organism evidence="2 3">
    <name type="scientific">Bursaphelenchus xylophilus</name>
    <name type="common">Pinewood nematode worm</name>
    <name type="synonym">Aphelenchoides xylophilus</name>
    <dbReference type="NCBI Taxonomy" id="6326"/>
    <lineage>
        <taxon>Eukaryota</taxon>
        <taxon>Metazoa</taxon>
        <taxon>Ecdysozoa</taxon>
        <taxon>Nematoda</taxon>
        <taxon>Chromadorea</taxon>
        <taxon>Rhabditida</taxon>
        <taxon>Tylenchina</taxon>
        <taxon>Tylenchomorpha</taxon>
        <taxon>Aphelenchoidea</taxon>
        <taxon>Aphelenchoididae</taxon>
        <taxon>Bursaphelenchus</taxon>
    </lineage>
</organism>
<reference evidence="3" key="1">
    <citation type="submission" date="2016-11" db="UniProtKB">
        <authorList>
            <consortium name="WormBaseParasite"/>
        </authorList>
    </citation>
    <scope>IDENTIFICATION</scope>
</reference>
<proteinExistence type="predicted"/>
<dbReference type="Proteomes" id="UP000095284">
    <property type="component" value="Unplaced"/>
</dbReference>
<dbReference type="WBParaSite" id="BXY_1160500.1">
    <property type="protein sequence ID" value="BXY_1160500.1"/>
    <property type="gene ID" value="BXY_1160500"/>
</dbReference>
<dbReference type="AlphaFoldDB" id="A0A1I7SEZ4"/>
<evidence type="ECO:0000256" key="1">
    <source>
        <dbReference type="SAM" id="Phobius"/>
    </source>
</evidence>
<evidence type="ECO:0000313" key="2">
    <source>
        <dbReference type="Proteomes" id="UP000095284"/>
    </source>
</evidence>
<accession>A0A1I7SEZ4</accession>
<sequence length="178" mass="20501">MSAIRSTAFTGLVGTCCHIFCPLFVIGLAVYKTTIADIRRSGHIVSLRQVSAKPSPTVKELFQAFPMDALHLLLALTILLIFFVWIVRFIGNYYGLSAHRPEESSLVVKKWDKDVVYLVKYADNNYCINASPFCLKLEFFLRYHKIVYKVGAIESYEWIWREKHSDFDEFLAELGYDS</sequence>
<keyword evidence="1" id="KW-0472">Membrane</keyword>
<protein>
    <submittedName>
        <fullName evidence="3">Glutaredoxin domain-containing protein</fullName>
    </submittedName>
</protein>
<name>A0A1I7SEZ4_BURXY</name>
<feature type="transmembrane region" description="Helical" evidence="1">
    <location>
        <begin position="69"/>
        <end position="90"/>
    </location>
</feature>
<keyword evidence="1" id="KW-0812">Transmembrane</keyword>
<keyword evidence="1" id="KW-1133">Transmembrane helix</keyword>
<evidence type="ECO:0000313" key="3">
    <source>
        <dbReference type="WBParaSite" id="BXY_1160500.1"/>
    </source>
</evidence>